<accession>A0A975K5I0</accession>
<feature type="transmembrane region" description="Helical" evidence="2">
    <location>
        <begin position="30"/>
        <end position="52"/>
    </location>
</feature>
<sequence>MQREKSGGKTVTHLSETEARSGSRTRVTRNILIVSLSLVILLLVIAVGTGYFKTSQTGADDVTATNTAQEATN</sequence>
<organism evidence="3 4">
    <name type="scientific">Sphingobium phenoxybenzoativorans</name>
    <dbReference type="NCBI Taxonomy" id="1592790"/>
    <lineage>
        <taxon>Bacteria</taxon>
        <taxon>Pseudomonadati</taxon>
        <taxon>Pseudomonadota</taxon>
        <taxon>Alphaproteobacteria</taxon>
        <taxon>Sphingomonadales</taxon>
        <taxon>Sphingomonadaceae</taxon>
        <taxon>Sphingobium</taxon>
    </lineage>
</organism>
<reference evidence="3" key="1">
    <citation type="submission" date="2021-04" db="EMBL/GenBank/DDBJ databases">
        <title>Isolation of p-tert-butylphenol degrading bacteria Sphingobium phenoxybenzoativorans Tas13 from active sludge.</title>
        <authorList>
            <person name="Li Y."/>
        </authorList>
    </citation>
    <scope>NUCLEOTIDE SEQUENCE</scope>
    <source>
        <strain evidence="3">Tas13</strain>
    </source>
</reference>
<protein>
    <submittedName>
        <fullName evidence="3">Uncharacterized protein</fullName>
    </submittedName>
</protein>
<dbReference type="KEGG" id="spph:KFK14_19520"/>
<feature type="region of interest" description="Disordered" evidence="1">
    <location>
        <begin position="1"/>
        <end position="24"/>
    </location>
</feature>
<evidence type="ECO:0000313" key="4">
    <source>
        <dbReference type="Proteomes" id="UP000681425"/>
    </source>
</evidence>
<evidence type="ECO:0000256" key="2">
    <source>
        <dbReference type="SAM" id="Phobius"/>
    </source>
</evidence>
<keyword evidence="2" id="KW-0812">Transmembrane</keyword>
<name>A0A975K5I0_9SPHN</name>
<gene>
    <name evidence="3" type="ORF">KFK14_19520</name>
</gene>
<keyword evidence="4" id="KW-1185">Reference proteome</keyword>
<keyword evidence="2" id="KW-1133">Transmembrane helix</keyword>
<dbReference type="AlphaFoldDB" id="A0A975K5I0"/>
<evidence type="ECO:0000313" key="3">
    <source>
        <dbReference type="EMBL" id="QUT05165.1"/>
    </source>
</evidence>
<evidence type="ECO:0000256" key="1">
    <source>
        <dbReference type="SAM" id="MobiDB-lite"/>
    </source>
</evidence>
<keyword evidence="2" id="KW-0472">Membrane</keyword>
<dbReference type="EMBL" id="CP073910">
    <property type="protein sequence ID" value="QUT05165.1"/>
    <property type="molecule type" value="Genomic_DNA"/>
</dbReference>
<dbReference type="RefSeq" id="WP_212608855.1">
    <property type="nucleotide sequence ID" value="NZ_CP073910.1"/>
</dbReference>
<proteinExistence type="predicted"/>
<dbReference type="Proteomes" id="UP000681425">
    <property type="component" value="Chromosome"/>
</dbReference>